<organism evidence="2 3">
    <name type="scientific">Peronospora matthiolae</name>
    <dbReference type="NCBI Taxonomy" id="2874970"/>
    <lineage>
        <taxon>Eukaryota</taxon>
        <taxon>Sar</taxon>
        <taxon>Stramenopiles</taxon>
        <taxon>Oomycota</taxon>
        <taxon>Peronosporomycetes</taxon>
        <taxon>Peronosporales</taxon>
        <taxon>Peronosporaceae</taxon>
        <taxon>Peronospora</taxon>
    </lineage>
</organism>
<keyword evidence="1" id="KW-1133">Transmembrane helix</keyword>
<dbReference type="EMBL" id="CAKLBY020000029">
    <property type="protein sequence ID" value="CAK7905481.1"/>
    <property type="molecule type" value="Genomic_DNA"/>
</dbReference>
<accession>A0AAV1T8W6</accession>
<evidence type="ECO:0000313" key="2">
    <source>
        <dbReference type="EMBL" id="CAK7905481.1"/>
    </source>
</evidence>
<reference evidence="2" key="1">
    <citation type="submission" date="2024-01" db="EMBL/GenBank/DDBJ databases">
        <authorList>
            <person name="Webb A."/>
        </authorList>
    </citation>
    <scope>NUCLEOTIDE SEQUENCE</scope>
    <source>
        <strain evidence="2">Pm1</strain>
    </source>
</reference>
<protein>
    <submittedName>
        <fullName evidence="2">Uncharacterized protein</fullName>
    </submittedName>
</protein>
<dbReference type="PANTHER" id="PTHR37067">
    <property type="entry name" value="PX DOMAIN-CONTAINING PROTEIN"/>
    <property type="match status" value="1"/>
</dbReference>
<gene>
    <name evidence="2" type="ORF">PM001_LOCUS3117</name>
</gene>
<dbReference type="PANTHER" id="PTHR37067:SF3">
    <property type="entry name" value="PX DOMAIN-CONTAINING PROTEIN"/>
    <property type="match status" value="1"/>
</dbReference>
<evidence type="ECO:0000256" key="1">
    <source>
        <dbReference type="SAM" id="Phobius"/>
    </source>
</evidence>
<feature type="transmembrane region" description="Helical" evidence="1">
    <location>
        <begin position="70"/>
        <end position="90"/>
    </location>
</feature>
<sequence>MVAEGGNKHVTSVRCSFYAFFGRTQVKAGHEHAGKKRQRLSKRHHVLDVIRAAELPQSPRNAHLDFASDLIMFGVSAFIVDVIIADLLFWPNEMLADFSDDGDEDNSCAVATIAIKAAAKAKLFVKDKSNVASAMQYTKERCDLSKLGSIQIPIVGLYLCAVIAFALQRIADLCFDESVYALSLDGDGITQCVQHFFDRLLRVFYRGVMPNLHLVAVLQFGRHMPLNHFKILLKFLDALYGIWRRKPINVGTEGEAAMVRRLNGLVARMSCEAEHHILRIWCPPHQIDVVVKDGAKMVYDGEWSNQTWSLPVCLRSKANMITSMNAECSKKTNSWVSLGVLLEFIRQYRRIIIKRVTANASYKLPSAQ</sequence>
<comment type="caution">
    <text evidence="2">The sequence shown here is derived from an EMBL/GenBank/DDBJ whole genome shotgun (WGS) entry which is preliminary data.</text>
</comment>
<keyword evidence="1" id="KW-0472">Membrane</keyword>
<dbReference type="Proteomes" id="UP001162060">
    <property type="component" value="Unassembled WGS sequence"/>
</dbReference>
<evidence type="ECO:0000313" key="3">
    <source>
        <dbReference type="Proteomes" id="UP001162060"/>
    </source>
</evidence>
<proteinExistence type="predicted"/>
<keyword evidence="1" id="KW-0812">Transmembrane</keyword>
<dbReference type="AlphaFoldDB" id="A0AAV1T8W6"/>
<name>A0AAV1T8W6_9STRA</name>
<feature type="transmembrane region" description="Helical" evidence="1">
    <location>
        <begin position="150"/>
        <end position="167"/>
    </location>
</feature>